<dbReference type="SMART" id="SM00256">
    <property type="entry name" value="FBOX"/>
    <property type="match status" value="1"/>
</dbReference>
<reference evidence="2 3" key="1">
    <citation type="submission" date="2020-12" db="EMBL/GenBank/DDBJ databases">
        <title>Concerted genomic and epigenomic changes stabilize Arabidopsis allopolyploids.</title>
        <authorList>
            <person name="Chen Z."/>
        </authorList>
    </citation>
    <scope>NUCLEOTIDE SEQUENCE [LARGE SCALE GENOMIC DNA]</scope>
    <source>
        <strain evidence="2">As9502</strain>
        <tissue evidence="2">Leaf</tissue>
    </source>
</reference>
<evidence type="ECO:0000313" key="2">
    <source>
        <dbReference type="EMBL" id="KAG7536286.1"/>
    </source>
</evidence>
<evidence type="ECO:0000313" key="3">
    <source>
        <dbReference type="Proteomes" id="UP000694251"/>
    </source>
</evidence>
<keyword evidence="3" id="KW-1185">Reference proteome</keyword>
<dbReference type="InterPro" id="IPR001810">
    <property type="entry name" value="F-box_dom"/>
</dbReference>
<dbReference type="PANTHER" id="PTHR24414:SF184">
    <property type="entry name" value="GALACTOSE OXIDASE_KELCH REPEAT SUPERFAMILY PROTEIN"/>
    <property type="match status" value="1"/>
</dbReference>
<dbReference type="Proteomes" id="UP000694251">
    <property type="component" value="Chromosome 13"/>
</dbReference>
<accession>A0A8T1XN82</accession>
<proteinExistence type="predicted"/>
<organism evidence="2 3">
    <name type="scientific">Arabidopsis suecica</name>
    <name type="common">Swedish thale-cress</name>
    <name type="synonym">Cardaminopsis suecica</name>
    <dbReference type="NCBI Taxonomy" id="45249"/>
    <lineage>
        <taxon>Eukaryota</taxon>
        <taxon>Viridiplantae</taxon>
        <taxon>Streptophyta</taxon>
        <taxon>Embryophyta</taxon>
        <taxon>Tracheophyta</taxon>
        <taxon>Spermatophyta</taxon>
        <taxon>Magnoliopsida</taxon>
        <taxon>eudicotyledons</taxon>
        <taxon>Gunneridae</taxon>
        <taxon>Pentapetalae</taxon>
        <taxon>rosids</taxon>
        <taxon>malvids</taxon>
        <taxon>Brassicales</taxon>
        <taxon>Brassicaceae</taxon>
        <taxon>Camelineae</taxon>
        <taxon>Arabidopsis</taxon>
    </lineage>
</organism>
<dbReference type="InterPro" id="IPR057499">
    <property type="entry name" value="Kelch_FKB95"/>
</dbReference>
<dbReference type="CDD" id="cd22152">
    <property type="entry name" value="F-box_AtAFR-like"/>
    <property type="match status" value="1"/>
</dbReference>
<dbReference type="InterPro" id="IPR050354">
    <property type="entry name" value="F-box/kelch-repeat_ARATH"/>
</dbReference>
<evidence type="ECO:0000259" key="1">
    <source>
        <dbReference type="PROSITE" id="PS50181"/>
    </source>
</evidence>
<name>A0A8T1XN82_ARASU</name>
<sequence length="353" mass="40698">MDSRGFRHSFPMTSLPDDIIMDIIARVPRSYYPTISLISRRFRSIIASPELYTRRSLLRCTEHCLYALIYNPKNGHYHWYILRRHKGFILIPSLPIMHTHGSSVALGSKIYVLDGVYSNGVTSSVLTIDCTSNTVQPSFNIPKAMGETVAGIIDGKIYVLGECGLSKRVMVLNTEKQMWETEVTKPPGLKIGQLWSGCVVMEGKIYMRDLDNSFVYVPKEKKWEMEEMLNSHKWQYACVLDDVLYYYDCLANRLRAYDTKRKVWVVVKGGERLLPETSWLRLPTISRWAYTMSCGEKLAVFFPKLDMIYSTKIWCAEIALERRQGGEIWGKFEWCGAVMDSDLLFVRCLDVMV</sequence>
<dbReference type="Pfam" id="PF25210">
    <property type="entry name" value="Kelch_FKB95"/>
    <property type="match status" value="1"/>
</dbReference>
<comment type="caution">
    <text evidence="2">The sequence shown here is derived from an EMBL/GenBank/DDBJ whole genome shotgun (WGS) entry which is preliminary data.</text>
</comment>
<dbReference type="EMBL" id="JAEFBJ010000013">
    <property type="protein sequence ID" value="KAG7536286.1"/>
    <property type="molecule type" value="Genomic_DNA"/>
</dbReference>
<dbReference type="OrthoDB" id="1101092at2759"/>
<protein>
    <submittedName>
        <fullName evidence="2">F-box-like domain superfamily</fullName>
    </submittedName>
</protein>
<gene>
    <name evidence="2" type="ORF">ISN44_As13g002430</name>
</gene>
<dbReference type="PANTHER" id="PTHR24414">
    <property type="entry name" value="F-BOX/KELCH-REPEAT PROTEIN SKIP4"/>
    <property type="match status" value="1"/>
</dbReference>
<dbReference type="Pfam" id="PF00646">
    <property type="entry name" value="F-box"/>
    <property type="match status" value="1"/>
</dbReference>
<dbReference type="PROSITE" id="PS50181">
    <property type="entry name" value="FBOX"/>
    <property type="match status" value="1"/>
</dbReference>
<dbReference type="AlphaFoldDB" id="A0A8T1XN82"/>
<feature type="domain" description="F-box" evidence="1">
    <location>
        <begin position="9"/>
        <end position="55"/>
    </location>
</feature>